<reference evidence="2 3" key="1">
    <citation type="submission" date="2022-10" db="EMBL/GenBank/DDBJ databases">
        <title>Complete genome sequence of Exiguobacterium profundum TSS-3 isolated from an extremely saline-alkaline spring located in Ixtapa, Chiapas-Mexico.</title>
        <authorList>
            <person name="Rincon-Rosales R."/>
            <person name="Rogel M.A."/>
            <person name="Rincon-Molina C.I."/>
            <person name="Guerrero G."/>
            <person name="Manzano-Gomez L.A."/>
            <person name="Lopez-Lopez A."/>
            <person name="Rincon Molina F.A."/>
            <person name="Martinez-Romero E."/>
        </authorList>
    </citation>
    <scope>NUCLEOTIDE SEQUENCE [LARGE SCALE GENOMIC DNA]</scope>
    <source>
        <strain evidence="2 3">TSS-3</strain>
    </source>
</reference>
<dbReference type="Proteomes" id="UP001219957">
    <property type="component" value="Chromosome"/>
</dbReference>
<dbReference type="EMBL" id="CP109617">
    <property type="protein sequence ID" value="WED54967.1"/>
    <property type="molecule type" value="Genomic_DNA"/>
</dbReference>
<keyword evidence="2" id="KW-0540">Nuclease</keyword>
<keyword evidence="2" id="KW-0378">Hydrolase</keyword>
<dbReference type="RefSeq" id="WP_275060110.1">
    <property type="nucleotide sequence ID" value="NZ_CP109617.1"/>
</dbReference>
<dbReference type="InterPro" id="IPR003615">
    <property type="entry name" value="HNH_nuc"/>
</dbReference>
<evidence type="ECO:0000313" key="3">
    <source>
        <dbReference type="Proteomes" id="UP001219957"/>
    </source>
</evidence>
<dbReference type="CDD" id="cd00085">
    <property type="entry name" value="HNHc"/>
    <property type="match status" value="1"/>
</dbReference>
<dbReference type="InterPro" id="IPR015947">
    <property type="entry name" value="PUA-like_sf"/>
</dbReference>
<dbReference type="Pfam" id="PF01844">
    <property type="entry name" value="HNH"/>
    <property type="match status" value="1"/>
</dbReference>
<feature type="domain" description="HNH" evidence="1">
    <location>
        <begin position="264"/>
        <end position="319"/>
    </location>
</feature>
<evidence type="ECO:0000259" key="1">
    <source>
        <dbReference type="Pfam" id="PF01844"/>
    </source>
</evidence>
<dbReference type="SUPFAM" id="SSF88697">
    <property type="entry name" value="PUA domain-like"/>
    <property type="match status" value="1"/>
</dbReference>
<accession>A0ABY8AYJ4</accession>
<gene>
    <name evidence="2" type="ORF">OE059_13190</name>
</gene>
<protein>
    <submittedName>
        <fullName evidence="2">HNH endonuclease</fullName>
    </submittedName>
</protein>
<keyword evidence="2" id="KW-0255">Endonuclease</keyword>
<dbReference type="GO" id="GO:0004519">
    <property type="term" value="F:endonuclease activity"/>
    <property type="evidence" value="ECO:0007669"/>
    <property type="project" value="UniProtKB-KW"/>
</dbReference>
<dbReference type="InterPro" id="IPR002711">
    <property type="entry name" value="HNH"/>
</dbReference>
<dbReference type="Gene3D" id="1.10.30.50">
    <property type="match status" value="1"/>
</dbReference>
<proteinExistence type="predicted"/>
<keyword evidence="3" id="KW-1185">Reference proteome</keyword>
<organism evidence="2 3">
    <name type="scientific">Exiguobacterium profundum</name>
    <dbReference type="NCBI Taxonomy" id="307643"/>
    <lineage>
        <taxon>Bacteria</taxon>
        <taxon>Bacillati</taxon>
        <taxon>Bacillota</taxon>
        <taxon>Bacilli</taxon>
        <taxon>Bacillales</taxon>
        <taxon>Bacillales Family XII. Incertae Sedis</taxon>
        <taxon>Exiguobacterium</taxon>
    </lineage>
</organism>
<evidence type="ECO:0000313" key="2">
    <source>
        <dbReference type="EMBL" id="WED54967.1"/>
    </source>
</evidence>
<name>A0ABY8AYJ4_9BACL</name>
<sequence length="346" mass="40744">MATPITIFKNNQKLREESNIQLAATFFSDLLNLNKSKCFNAIERGYTYNIPFFDQEDEYRFIAPKDIALKRRIELEERDHHNARRIWLIPANPNEYDLESAFGRYDFLHWRRSFNYENGDILFIYLSGHIQKVRYKVEVIEGVVRSSDVSYDRTFRKGEVQFEDSKELDWSRIRLLDEVDNDLLSLEYLRENGLKGNVQGSMKLIGELKDYITSFFDKDLTAGYYADEVPELLEEGKRKIVSVNTYERNPLARKRCMEYYGVSCQVCKIDFEQIYGEVGRDFIHVHHIKPLHEIGRNYVVDPINDLRPVCPNCHAMLHRKEGGEYLTIEQLKNRIKSNPGGNHDHL</sequence>